<reference evidence="13 14" key="1">
    <citation type="journal article" date="2024" name="Chem. Sci.">
        <title>Discovery of megapolipeptins by genome mining of a Burkholderiales bacteria collection.</title>
        <authorList>
            <person name="Paulo B.S."/>
            <person name="Recchia M.J.J."/>
            <person name="Lee S."/>
            <person name="Fergusson C.H."/>
            <person name="Romanowski S.B."/>
            <person name="Hernandez A."/>
            <person name="Krull N."/>
            <person name="Liu D.Y."/>
            <person name="Cavanagh H."/>
            <person name="Bos A."/>
            <person name="Gray C.A."/>
            <person name="Murphy B.T."/>
            <person name="Linington R.G."/>
            <person name="Eustaquio A.S."/>
        </authorList>
    </citation>
    <scope>NUCLEOTIDE SEQUENCE [LARGE SCALE GENOMIC DNA]</scope>
    <source>
        <strain evidence="13 14">RL16-012-BIC-B</strain>
    </source>
</reference>
<comment type="caution">
    <text evidence="13">The sequence shown here is derived from an EMBL/GenBank/DDBJ whole genome shotgun (WGS) entry which is preliminary data.</text>
</comment>
<keyword evidence="3" id="KW-0813">Transport</keyword>
<feature type="region of interest" description="Disordered" evidence="10">
    <location>
        <begin position="99"/>
        <end position="147"/>
    </location>
</feature>
<feature type="domain" description="TonB C-terminal" evidence="12">
    <location>
        <begin position="150"/>
        <end position="242"/>
    </location>
</feature>
<keyword evidence="5" id="KW-0997">Cell inner membrane</keyword>
<dbReference type="Proteomes" id="UP001629249">
    <property type="component" value="Unassembled WGS sequence"/>
</dbReference>
<dbReference type="Gene3D" id="3.30.1150.10">
    <property type="match status" value="1"/>
</dbReference>
<evidence type="ECO:0000256" key="5">
    <source>
        <dbReference type="ARBA" id="ARBA00022519"/>
    </source>
</evidence>
<evidence type="ECO:0000313" key="14">
    <source>
        <dbReference type="Proteomes" id="UP001629249"/>
    </source>
</evidence>
<dbReference type="SUPFAM" id="SSF74653">
    <property type="entry name" value="TolA/TonB C-terminal domain"/>
    <property type="match status" value="1"/>
</dbReference>
<dbReference type="NCBIfam" id="TIGR01352">
    <property type="entry name" value="tonB_Cterm"/>
    <property type="match status" value="1"/>
</dbReference>
<dbReference type="PANTHER" id="PTHR33446:SF11">
    <property type="entry name" value="TONB3"/>
    <property type="match status" value="1"/>
</dbReference>
<keyword evidence="8 11" id="KW-1133">Transmembrane helix</keyword>
<dbReference type="PROSITE" id="PS52015">
    <property type="entry name" value="TONB_CTD"/>
    <property type="match status" value="1"/>
</dbReference>
<dbReference type="RefSeq" id="WP_408326701.1">
    <property type="nucleotide sequence ID" value="NZ_JAQQFH010000002.1"/>
</dbReference>
<evidence type="ECO:0000256" key="7">
    <source>
        <dbReference type="ARBA" id="ARBA00022927"/>
    </source>
</evidence>
<evidence type="ECO:0000256" key="4">
    <source>
        <dbReference type="ARBA" id="ARBA00022475"/>
    </source>
</evidence>
<accession>A0ABW8ZK52</accession>
<gene>
    <name evidence="13" type="ORF">PQR66_07985</name>
</gene>
<dbReference type="InterPro" id="IPR051045">
    <property type="entry name" value="TonB-dependent_transducer"/>
</dbReference>
<keyword evidence="9 11" id="KW-0472">Membrane</keyword>
<comment type="similarity">
    <text evidence="2">Belongs to the TonB family.</text>
</comment>
<evidence type="ECO:0000256" key="8">
    <source>
        <dbReference type="ARBA" id="ARBA00022989"/>
    </source>
</evidence>
<evidence type="ECO:0000256" key="9">
    <source>
        <dbReference type="ARBA" id="ARBA00023136"/>
    </source>
</evidence>
<dbReference type="EMBL" id="JAQQFN010000005">
    <property type="protein sequence ID" value="MFL9882960.1"/>
    <property type="molecule type" value="Genomic_DNA"/>
</dbReference>
<evidence type="ECO:0000256" key="11">
    <source>
        <dbReference type="SAM" id="Phobius"/>
    </source>
</evidence>
<organism evidence="13 14">
    <name type="scientific">Paraburkholderia agricolaris</name>
    <dbReference type="NCBI Taxonomy" id="2152888"/>
    <lineage>
        <taxon>Bacteria</taxon>
        <taxon>Pseudomonadati</taxon>
        <taxon>Pseudomonadota</taxon>
        <taxon>Betaproteobacteria</taxon>
        <taxon>Burkholderiales</taxon>
        <taxon>Burkholderiaceae</taxon>
        <taxon>Paraburkholderia</taxon>
    </lineage>
</organism>
<dbReference type="Pfam" id="PF03544">
    <property type="entry name" value="TonB_C"/>
    <property type="match status" value="1"/>
</dbReference>
<dbReference type="InterPro" id="IPR006260">
    <property type="entry name" value="TonB/TolA_C"/>
</dbReference>
<keyword evidence="6 11" id="KW-0812">Transmembrane</keyword>
<keyword evidence="14" id="KW-1185">Reference proteome</keyword>
<proteinExistence type="inferred from homology"/>
<feature type="compositionally biased region" description="Pro residues" evidence="10">
    <location>
        <begin position="99"/>
        <end position="113"/>
    </location>
</feature>
<feature type="transmembrane region" description="Helical" evidence="11">
    <location>
        <begin position="16"/>
        <end position="38"/>
    </location>
</feature>
<comment type="subcellular location">
    <subcellularLocation>
        <location evidence="1">Cell inner membrane</location>
        <topology evidence="1">Single-pass membrane protein</topology>
        <orientation evidence="1">Periplasmic side</orientation>
    </subcellularLocation>
</comment>
<name>A0ABW8ZK52_9BURK</name>
<evidence type="ECO:0000259" key="12">
    <source>
        <dbReference type="PROSITE" id="PS52015"/>
    </source>
</evidence>
<dbReference type="PANTHER" id="PTHR33446">
    <property type="entry name" value="PROTEIN TONB-RELATED"/>
    <property type="match status" value="1"/>
</dbReference>
<dbReference type="InterPro" id="IPR037682">
    <property type="entry name" value="TonB_C"/>
</dbReference>
<evidence type="ECO:0000256" key="10">
    <source>
        <dbReference type="SAM" id="MobiDB-lite"/>
    </source>
</evidence>
<keyword evidence="4" id="KW-1003">Cell membrane</keyword>
<evidence type="ECO:0000256" key="3">
    <source>
        <dbReference type="ARBA" id="ARBA00022448"/>
    </source>
</evidence>
<evidence type="ECO:0000313" key="13">
    <source>
        <dbReference type="EMBL" id="MFL9882960.1"/>
    </source>
</evidence>
<keyword evidence="7" id="KW-0653">Protein transport</keyword>
<sequence>MATISTYARVPERRRIYLAAALALVVEAGVLAGAYRMLTHRHVAQAERPATMLTLAPAVAPTPALAAQPVVPLVAPQPRPVMHPPQPVRRLERLVTPRPAVPVPTPATPPEPAPASTQPSATPTEPPAVSHQAPPQPVAAPATPAKPGASFEAALRAAIQSALHYPESARMGGIAGRTRVAFDYRDGVIADARVVVSSGVGLLDRAALAAVRDAVCPKPEPAFAGKTLSEQLWVTFNLNETE</sequence>
<feature type="compositionally biased region" description="Low complexity" evidence="10">
    <location>
        <begin position="114"/>
        <end position="147"/>
    </location>
</feature>
<protein>
    <submittedName>
        <fullName evidence="13">TonB family protein</fullName>
    </submittedName>
</protein>
<evidence type="ECO:0000256" key="2">
    <source>
        <dbReference type="ARBA" id="ARBA00006555"/>
    </source>
</evidence>
<evidence type="ECO:0000256" key="1">
    <source>
        <dbReference type="ARBA" id="ARBA00004383"/>
    </source>
</evidence>
<evidence type="ECO:0000256" key="6">
    <source>
        <dbReference type="ARBA" id="ARBA00022692"/>
    </source>
</evidence>